<evidence type="ECO:0000313" key="2">
    <source>
        <dbReference type="Proteomes" id="UP000886998"/>
    </source>
</evidence>
<proteinExistence type="predicted"/>
<gene>
    <name evidence="1" type="ORF">TNIN_142991</name>
</gene>
<evidence type="ECO:0000313" key="1">
    <source>
        <dbReference type="EMBL" id="GFS60935.1"/>
    </source>
</evidence>
<dbReference type="Proteomes" id="UP000886998">
    <property type="component" value="Unassembled WGS sequence"/>
</dbReference>
<comment type="caution">
    <text evidence="1">The sequence shown here is derived from an EMBL/GenBank/DDBJ whole genome shotgun (WGS) entry which is preliminary data.</text>
</comment>
<reference evidence="1" key="1">
    <citation type="submission" date="2020-08" db="EMBL/GenBank/DDBJ databases">
        <title>Multicomponent nature underlies the extraordinary mechanical properties of spider dragline silk.</title>
        <authorList>
            <person name="Kono N."/>
            <person name="Nakamura H."/>
            <person name="Mori M."/>
            <person name="Yoshida Y."/>
            <person name="Ohtoshi R."/>
            <person name="Malay A.D."/>
            <person name="Moran D.A.P."/>
            <person name="Tomita M."/>
            <person name="Numata K."/>
            <person name="Arakawa K."/>
        </authorList>
    </citation>
    <scope>NUCLEOTIDE SEQUENCE</scope>
</reference>
<keyword evidence="2" id="KW-1185">Reference proteome</keyword>
<sequence length="70" mass="8102">MTSGRRKGTNSMDVPLTPRKPTFLEPVQWFSWRSEAFGRRGHTSPNRPTNRKDTCKELFLYEMALGERSG</sequence>
<dbReference type="AlphaFoldDB" id="A0A8X6IV76"/>
<protein>
    <submittedName>
        <fullName evidence="1">Uncharacterized protein</fullName>
    </submittedName>
</protein>
<accession>A0A8X6IV76</accession>
<name>A0A8X6IV76_9ARAC</name>
<dbReference type="EMBL" id="BMAV01027620">
    <property type="protein sequence ID" value="GFS60935.1"/>
    <property type="molecule type" value="Genomic_DNA"/>
</dbReference>
<organism evidence="1 2">
    <name type="scientific">Trichonephila inaurata madagascariensis</name>
    <dbReference type="NCBI Taxonomy" id="2747483"/>
    <lineage>
        <taxon>Eukaryota</taxon>
        <taxon>Metazoa</taxon>
        <taxon>Ecdysozoa</taxon>
        <taxon>Arthropoda</taxon>
        <taxon>Chelicerata</taxon>
        <taxon>Arachnida</taxon>
        <taxon>Araneae</taxon>
        <taxon>Araneomorphae</taxon>
        <taxon>Entelegynae</taxon>
        <taxon>Araneoidea</taxon>
        <taxon>Nephilidae</taxon>
        <taxon>Trichonephila</taxon>
        <taxon>Trichonephila inaurata</taxon>
    </lineage>
</organism>